<comment type="caution">
    <text evidence="2">The sequence shown here is derived from an EMBL/GenBank/DDBJ whole genome shotgun (WGS) entry which is preliminary data.</text>
</comment>
<dbReference type="EMBL" id="VPFL01000007">
    <property type="protein sequence ID" value="TXF12178.1"/>
    <property type="molecule type" value="Genomic_DNA"/>
</dbReference>
<dbReference type="OrthoDB" id="9808881at2"/>
<organism evidence="2 3">
    <name type="scientific">Pelomicrobium methylotrophicum</name>
    <dbReference type="NCBI Taxonomy" id="2602750"/>
    <lineage>
        <taxon>Bacteria</taxon>
        <taxon>Pseudomonadati</taxon>
        <taxon>Pseudomonadota</taxon>
        <taxon>Hydrogenophilia</taxon>
        <taxon>Hydrogenophilia incertae sedis</taxon>
        <taxon>Pelomicrobium</taxon>
    </lineage>
</organism>
<dbReference type="InParanoid" id="A0A5C7EJ69"/>
<feature type="domain" description="Smr" evidence="1">
    <location>
        <begin position="104"/>
        <end position="185"/>
    </location>
</feature>
<keyword evidence="3" id="KW-1185">Reference proteome</keyword>
<proteinExistence type="predicted"/>
<dbReference type="AlphaFoldDB" id="A0A5C7EJ69"/>
<dbReference type="SUPFAM" id="SSF160443">
    <property type="entry name" value="SMR domain-like"/>
    <property type="match status" value="1"/>
</dbReference>
<accession>A0A5C7EJ69</accession>
<dbReference type="PANTHER" id="PTHR35562">
    <property type="entry name" value="DNA ENDONUCLEASE SMRA-RELATED"/>
    <property type="match status" value="1"/>
</dbReference>
<dbReference type="InterPro" id="IPR002625">
    <property type="entry name" value="Smr_dom"/>
</dbReference>
<dbReference type="FunCoup" id="A0A5C7EJ69">
    <property type="interactions" value="8"/>
</dbReference>
<dbReference type="Proteomes" id="UP000321201">
    <property type="component" value="Unassembled WGS sequence"/>
</dbReference>
<protein>
    <submittedName>
        <fullName evidence="2">DNA mismatch repair protein MutS</fullName>
    </submittedName>
</protein>
<sequence length="192" mass="21752">MKERTGANATSPLSSAELELFRKAVRDVSRLRATGRVELAAERPKPIAYQRLRDEQQALAESLCGDHWEAMVEADGDLSFVRPGLPRQILRKLRRGHWVIQDQLDLHGLDREAARVQTAEFLKACERRGLRCVRIIHGKGRGSKNREPVLKLKVRHWLMQREQVLAFTPARPVDGGTGAVVVLLKAVKRKNE</sequence>
<dbReference type="PANTHER" id="PTHR35562:SF2">
    <property type="entry name" value="DNA ENDONUCLEASE SMRA-RELATED"/>
    <property type="match status" value="1"/>
</dbReference>
<dbReference type="PROSITE" id="PS50828">
    <property type="entry name" value="SMR"/>
    <property type="match status" value="1"/>
</dbReference>
<dbReference type="SMART" id="SM00463">
    <property type="entry name" value="SMR"/>
    <property type="match status" value="1"/>
</dbReference>
<dbReference type="InterPro" id="IPR036063">
    <property type="entry name" value="Smr_dom_sf"/>
</dbReference>
<evidence type="ECO:0000313" key="3">
    <source>
        <dbReference type="Proteomes" id="UP000321201"/>
    </source>
</evidence>
<reference evidence="2 3" key="1">
    <citation type="submission" date="2019-08" db="EMBL/GenBank/DDBJ databases">
        <title>Pelomicrobium methylotrophicum gen. nov., sp. nov. a moderately thermophilic, facultatively anaerobic, lithoautotrophic and methylotrophic bacterium isolated from a terrestrial mud volcano.</title>
        <authorList>
            <person name="Slobodkina G.B."/>
            <person name="Merkel A.Y."/>
            <person name="Slobodkin A.I."/>
        </authorList>
    </citation>
    <scope>NUCLEOTIDE SEQUENCE [LARGE SCALE GENOMIC DNA]</scope>
    <source>
        <strain evidence="2 3">SM250</strain>
    </source>
</reference>
<dbReference type="RefSeq" id="WP_147799376.1">
    <property type="nucleotide sequence ID" value="NZ_VPFL01000007.1"/>
</dbReference>
<dbReference type="Pfam" id="PF01713">
    <property type="entry name" value="Smr"/>
    <property type="match status" value="1"/>
</dbReference>
<evidence type="ECO:0000259" key="1">
    <source>
        <dbReference type="PROSITE" id="PS50828"/>
    </source>
</evidence>
<gene>
    <name evidence="2" type="ORF">FR698_06455</name>
</gene>
<dbReference type="Gene3D" id="3.30.1370.110">
    <property type="match status" value="1"/>
</dbReference>
<name>A0A5C7EJ69_9PROT</name>
<evidence type="ECO:0000313" key="2">
    <source>
        <dbReference type="EMBL" id="TXF12178.1"/>
    </source>
</evidence>